<dbReference type="RefSeq" id="XP_069304158.1">
    <property type="nucleotide sequence ID" value="XM_069454742.1"/>
</dbReference>
<keyword evidence="3" id="KW-1185">Reference proteome</keyword>
<evidence type="ECO:0000256" key="1">
    <source>
        <dbReference type="SAM" id="MobiDB-lite"/>
    </source>
</evidence>
<feature type="region of interest" description="Disordered" evidence="1">
    <location>
        <begin position="786"/>
        <end position="821"/>
    </location>
</feature>
<reference evidence="2 3" key="1">
    <citation type="submission" date="2024-09" db="EMBL/GenBank/DDBJ databases">
        <title>T2T genomes of carrot and Alternaria dauci and their utility for understanding host-pathogen interaction during carrot leaf blight disease.</title>
        <authorList>
            <person name="Liu W."/>
            <person name="Xu S."/>
            <person name="Ou C."/>
            <person name="Liu X."/>
            <person name="Zhuang F."/>
            <person name="Deng X.W."/>
        </authorList>
    </citation>
    <scope>NUCLEOTIDE SEQUENCE [LARGE SCALE GENOMIC DNA]</scope>
    <source>
        <strain evidence="2 3">A2016</strain>
    </source>
</reference>
<proteinExistence type="predicted"/>
<feature type="compositionally biased region" description="Polar residues" evidence="1">
    <location>
        <begin position="472"/>
        <end position="485"/>
    </location>
</feature>
<feature type="region of interest" description="Disordered" evidence="1">
    <location>
        <begin position="286"/>
        <end position="323"/>
    </location>
</feature>
<dbReference type="GeneID" id="96088878"/>
<feature type="region of interest" description="Disordered" evidence="1">
    <location>
        <begin position="582"/>
        <end position="646"/>
    </location>
</feature>
<feature type="compositionally biased region" description="Polar residues" evidence="1">
    <location>
        <begin position="629"/>
        <end position="646"/>
    </location>
</feature>
<feature type="region of interest" description="Disordered" evidence="1">
    <location>
        <begin position="739"/>
        <end position="765"/>
    </location>
</feature>
<name>A0ABR3UCJ3_9PLEO</name>
<evidence type="ECO:0000313" key="2">
    <source>
        <dbReference type="EMBL" id="KAL1793574.1"/>
    </source>
</evidence>
<sequence length="992" mass="107991">MASHDQPIEVEELKRQFFAHCLRPRLEAEFQQQVAIYAQQFGDVSVDHARRIFIENVNAFLRSLQSLSHSSSPSRPYAAPKIALRVAIGAASQDSLQSNLRINPAAILRQALSSPDLLQLLQRRRGTPSKCLPLQHVTICPIVDKARSVGRATRVGMAFEKMIRVAMKTFSYRFSNTRFGKLLTHQYARHMLGLILERECANFGPTSAFADRAHLYKLRLQDLTHYLVKICHCKQDIAEFVHNFCMPTVFDTSHSNMFIRQDNMGISIHAAHSTSTVASPSTVAASASATQIAEPKPDVPRQASATSEFGSDTAPTSQTSVPVASSMDVLQHTKPVQPAQIVTNTHAVSSSFQAQPIQTQVTQLGCDTAPSVNTNEPSAIHAGFPQSDAMEDCTPEPTRGEQVSTTDSQASLPQAMNGVETSYASSHGINTGHDEIDDVQHTNQATVVASTSNIVQSENQNMPDAPPLANVTVGSSGAPSSTTVGETKDQDMPDVPPPVHSTPRLATQSNLASPTTVHMNLPPLATVQPNLAPPTTVATDTKDEDMTDMLQPAQSTLGSGHQVSEAPTITVIPVFVRSERSTSTLPSAPPAFPSSVMQPLAPPPTFSSPFMQTSAASSLSSSTSAESTIQSRAKSKAQSNPHNHWSNGKAHALLLEVPELHRALQQALPNTDGQGPRGQFRNEILDCIDKAESAAELARHIDHAMRNRLLTNAEFNKLTRHAQEGQHARRREAQENTAIQNMDSAPQANKPTGLSQTADDGTAQSGISVPLLRSSQAASDIIAQPTNLSAPPQKGNASGALSSGPPAKTESAASDPQSSREELTRLLIEAQRKMTNKKDHAWSLFAGMFDYSWRNPSDNDVVLDYVIKHPRFQGLDSSNHKRVNIQWTIDIVRNMVADEAPSSCELLVWTCNEALNAQDVKVEIEIPGSYANCKDRQRELGPLFKLISNTNFRLMREVYPSGCLTWDEMKDLAMTQELDYFNGKKPGTYVHT</sequence>
<dbReference type="Proteomes" id="UP001578633">
    <property type="component" value="Chromosome 8"/>
</dbReference>
<feature type="compositionally biased region" description="Polar residues" evidence="1">
    <location>
        <begin position="786"/>
        <end position="801"/>
    </location>
</feature>
<organism evidence="2 3">
    <name type="scientific">Alternaria dauci</name>
    <dbReference type="NCBI Taxonomy" id="48095"/>
    <lineage>
        <taxon>Eukaryota</taxon>
        <taxon>Fungi</taxon>
        <taxon>Dikarya</taxon>
        <taxon>Ascomycota</taxon>
        <taxon>Pezizomycotina</taxon>
        <taxon>Dothideomycetes</taxon>
        <taxon>Pleosporomycetidae</taxon>
        <taxon>Pleosporales</taxon>
        <taxon>Pleosporineae</taxon>
        <taxon>Pleosporaceae</taxon>
        <taxon>Alternaria</taxon>
        <taxon>Alternaria sect. Porri</taxon>
    </lineage>
</organism>
<feature type="compositionally biased region" description="Low complexity" evidence="1">
    <location>
        <begin position="613"/>
        <end position="628"/>
    </location>
</feature>
<comment type="caution">
    <text evidence="2">The sequence shown here is derived from an EMBL/GenBank/DDBJ whole genome shotgun (WGS) entry which is preliminary data.</text>
</comment>
<dbReference type="EMBL" id="JBHGVX010000008">
    <property type="protein sequence ID" value="KAL1793574.1"/>
    <property type="molecule type" value="Genomic_DNA"/>
</dbReference>
<feature type="region of interest" description="Disordered" evidence="1">
    <location>
        <begin position="459"/>
        <end position="506"/>
    </location>
</feature>
<gene>
    <name evidence="2" type="ORF">ACET3X_008556</name>
</gene>
<feature type="compositionally biased region" description="Polar residues" evidence="1">
    <location>
        <begin position="303"/>
        <end position="323"/>
    </location>
</feature>
<evidence type="ECO:0000313" key="3">
    <source>
        <dbReference type="Proteomes" id="UP001578633"/>
    </source>
</evidence>
<accession>A0ABR3UCJ3</accession>
<protein>
    <submittedName>
        <fullName evidence="2">Uncharacterized protein</fullName>
    </submittedName>
</protein>